<feature type="coiled-coil region" evidence="1">
    <location>
        <begin position="164"/>
        <end position="209"/>
    </location>
</feature>
<dbReference type="AlphaFoldDB" id="A0A316FHI7"/>
<comment type="caution">
    <text evidence="2">The sequence shown here is derived from an EMBL/GenBank/DDBJ whole genome shotgun (WGS) entry which is preliminary data.</text>
</comment>
<accession>A0A316FHI7</accession>
<protein>
    <submittedName>
        <fullName evidence="2">Uncharacterized protein DUF2799</fullName>
    </submittedName>
</protein>
<gene>
    <name evidence="2" type="ORF">C8D97_11115</name>
</gene>
<evidence type="ECO:0000256" key="1">
    <source>
        <dbReference type="SAM" id="Coils"/>
    </source>
</evidence>
<evidence type="ECO:0000313" key="3">
    <source>
        <dbReference type="Proteomes" id="UP000245790"/>
    </source>
</evidence>
<dbReference type="Proteomes" id="UP000245790">
    <property type="component" value="Unassembled WGS sequence"/>
</dbReference>
<sequence>MSESMRSMAIKSIVWCVSGLFLTGCASLSKEECMAADWRTIGFEDGAKGRLLQRIGEHRESCAEYGIAPDFDAYRQGHQEGVSRYCNANVGYSVGRRGASYNGVCPSEFEAEFLVAYREGKRVYHLAKQVTDLENERSLLWQERDELSGEIESNEQVIVASSTSEKLRRELIEQNKRLATLVEEKEHRLHQNDRQLRRLKRQLDRLETRHRLKHQ</sequence>
<evidence type="ECO:0000313" key="2">
    <source>
        <dbReference type="EMBL" id="PWK47270.1"/>
    </source>
</evidence>
<reference evidence="2 3" key="1">
    <citation type="submission" date="2018-05" db="EMBL/GenBank/DDBJ databases">
        <title>Genomic Encyclopedia of Type Strains, Phase IV (KMG-IV): sequencing the most valuable type-strain genomes for metagenomic binning, comparative biology and taxonomic classification.</title>
        <authorList>
            <person name="Goeker M."/>
        </authorList>
    </citation>
    <scope>NUCLEOTIDE SEQUENCE [LARGE SCALE GENOMIC DNA]</scope>
    <source>
        <strain evidence="2 3">DSM 25350</strain>
    </source>
</reference>
<dbReference type="PROSITE" id="PS51257">
    <property type="entry name" value="PROKAR_LIPOPROTEIN"/>
    <property type="match status" value="1"/>
</dbReference>
<keyword evidence="3" id="KW-1185">Reference proteome</keyword>
<dbReference type="InterPro" id="IPR021242">
    <property type="entry name" value="DUF2799"/>
</dbReference>
<keyword evidence="1" id="KW-0175">Coiled coil</keyword>
<proteinExistence type="predicted"/>
<name>A0A316FHI7_9GAMM</name>
<dbReference type="EMBL" id="QGGU01000011">
    <property type="protein sequence ID" value="PWK47270.1"/>
    <property type="molecule type" value="Genomic_DNA"/>
</dbReference>
<organism evidence="2 3">
    <name type="scientific">Pleionea mediterranea</name>
    <dbReference type="NCBI Taxonomy" id="523701"/>
    <lineage>
        <taxon>Bacteria</taxon>
        <taxon>Pseudomonadati</taxon>
        <taxon>Pseudomonadota</taxon>
        <taxon>Gammaproteobacteria</taxon>
        <taxon>Oceanospirillales</taxon>
        <taxon>Pleioneaceae</taxon>
        <taxon>Pleionea</taxon>
    </lineage>
</organism>
<dbReference type="Pfam" id="PF10973">
    <property type="entry name" value="DUF2799"/>
    <property type="match status" value="1"/>
</dbReference>